<dbReference type="InterPro" id="IPR050832">
    <property type="entry name" value="Bact_Acetyltransf"/>
</dbReference>
<reference evidence="4 5" key="1">
    <citation type="submission" date="2023-08" db="EMBL/GenBank/DDBJ databases">
        <title>Phytohabitans sansha sp. nov., isolated from marine sediment.</title>
        <authorList>
            <person name="Zhao Y."/>
            <person name="Yi K."/>
        </authorList>
    </citation>
    <scope>NUCLEOTIDE SEQUENCE [LARGE SCALE GENOMIC DNA]</scope>
    <source>
        <strain evidence="4 5">ZYX-F-186</strain>
    </source>
</reference>
<dbReference type="EMBL" id="JAVHUY010000003">
    <property type="protein sequence ID" value="MDQ7903855.1"/>
    <property type="molecule type" value="Genomic_DNA"/>
</dbReference>
<evidence type="ECO:0000313" key="5">
    <source>
        <dbReference type="Proteomes" id="UP001230908"/>
    </source>
</evidence>
<keyword evidence="5" id="KW-1185">Reference proteome</keyword>
<comment type="caution">
    <text evidence="4">The sequence shown here is derived from an EMBL/GenBank/DDBJ whole genome shotgun (WGS) entry which is preliminary data.</text>
</comment>
<evidence type="ECO:0000259" key="3">
    <source>
        <dbReference type="PROSITE" id="PS51186"/>
    </source>
</evidence>
<dbReference type="PANTHER" id="PTHR43877:SF2">
    <property type="entry name" value="AMINOALKYLPHOSPHONATE N-ACETYLTRANSFERASE-RELATED"/>
    <property type="match status" value="1"/>
</dbReference>
<dbReference type="Pfam" id="PF00583">
    <property type="entry name" value="Acetyltransf_1"/>
    <property type="match status" value="1"/>
</dbReference>
<sequence length="197" mass="22103">MTGGIKQVAPSVSSARVEDLPALACGDIDRLGLLSDRLARRDAGKGELLVAWHEGEPAGHVYLWLEPAEEPELRERLPGVPLIMNLWVRDDLRNRGIGTALTARAERWLRARGHLRVALGVAPDNRHATRLYLRLDYEPWPYADLKTFREEYGPNGRVTRYPELCAVLVKDLPEVPAAEEPERARLVTEPPGSPRPR</sequence>
<dbReference type="SUPFAM" id="SSF55729">
    <property type="entry name" value="Acyl-CoA N-acyltransferases (Nat)"/>
    <property type="match status" value="1"/>
</dbReference>
<name>A0ABU0Z9X7_9ACTN</name>
<protein>
    <submittedName>
        <fullName evidence="4">GNAT family N-acetyltransferase</fullName>
    </submittedName>
</protein>
<dbReference type="InterPro" id="IPR000182">
    <property type="entry name" value="GNAT_dom"/>
</dbReference>
<proteinExistence type="predicted"/>
<evidence type="ECO:0000256" key="2">
    <source>
        <dbReference type="ARBA" id="ARBA00023315"/>
    </source>
</evidence>
<dbReference type="CDD" id="cd04301">
    <property type="entry name" value="NAT_SF"/>
    <property type="match status" value="1"/>
</dbReference>
<dbReference type="InterPro" id="IPR016181">
    <property type="entry name" value="Acyl_CoA_acyltransferase"/>
</dbReference>
<organism evidence="4 5">
    <name type="scientific">Phytohabitans maris</name>
    <dbReference type="NCBI Taxonomy" id="3071409"/>
    <lineage>
        <taxon>Bacteria</taxon>
        <taxon>Bacillati</taxon>
        <taxon>Actinomycetota</taxon>
        <taxon>Actinomycetes</taxon>
        <taxon>Micromonosporales</taxon>
        <taxon>Micromonosporaceae</taxon>
    </lineage>
</organism>
<feature type="domain" description="N-acetyltransferase" evidence="3">
    <location>
        <begin position="10"/>
        <end position="173"/>
    </location>
</feature>
<dbReference type="Gene3D" id="3.40.630.30">
    <property type="match status" value="1"/>
</dbReference>
<evidence type="ECO:0000256" key="1">
    <source>
        <dbReference type="ARBA" id="ARBA00022679"/>
    </source>
</evidence>
<dbReference type="PROSITE" id="PS51186">
    <property type="entry name" value="GNAT"/>
    <property type="match status" value="1"/>
</dbReference>
<accession>A0ABU0Z9X7</accession>
<keyword evidence="1" id="KW-0808">Transferase</keyword>
<keyword evidence="2" id="KW-0012">Acyltransferase</keyword>
<gene>
    <name evidence="4" type="ORF">RB614_04890</name>
</gene>
<dbReference type="Proteomes" id="UP001230908">
    <property type="component" value="Unassembled WGS sequence"/>
</dbReference>
<dbReference type="RefSeq" id="WP_308711129.1">
    <property type="nucleotide sequence ID" value="NZ_JAVHUY010000003.1"/>
</dbReference>
<dbReference type="PANTHER" id="PTHR43877">
    <property type="entry name" value="AMINOALKYLPHOSPHONATE N-ACETYLTRANSFERASE-RELATED-RELATED"/>
    <property type="match status" value="1"/>
</dbReference>
<evidence type="ECO:0000313" key="4">
    <source>
        <dbReference type="EMBL" id="MDQ7903855.1"/>
    </source>
</evidence>